<keyword evidence="2" id="KW-1185">Reference proteome</keyword>
<proteinExistence type="predicted"/>
<dbReference type="AlphaFoldDB" id="A0A1Y2HKW8"/>
<name>A0A1Y2HKW8_9FUNG</name>
<dbReference type="EMBL" id="MCFL01000028">
    <property type="protein sequence ID" value="ORZ34491.1"/>
    <property type="molecule type" value="Genomic_DNA"/>
</dbReference>
<organism evidence="1 2">
    <name type="scientific">Catenaria anguillulae PL171</name>
    <dbReference type="NCBI Taxonomy" id="765915"/>
    <lineage>
        <taxon>Eukaryota</taxon>
        <taxon>Fungi</taxon>
        <taxon>Fungi incertae sedis</taxon>
        <taxon>Blastocladiomycota</taxon>
        <taxon>Blastocladiomycetes</taxon>
        <taxon>Blastocladiales</taxon>
        <taxon>Catenariaceae</taxon>
        <taxon>Catenaria</taxon>
    </lineage>
</organism>
<accession>A0A1Y2HKW8</accession>
<sequence length="181" mass="20260">MRMAPTGDADHWQRFVRIMLGLAVDLGGGNGAAYDRVLFVLSPAWHNAHYLQRLDGGGPVVIPSEWRVRLDIRTLVLSEPGKQDAMPVAESVDDMRRVVEWTKQVAEHWRVAEDDRVQDVPRSPPAPPDPTTWAGLHILVLWRQLWAVCGKDPRLTVSVERHEDGGDVVVVGADVECHLVR</sequence>
<protein>
    <submittedName>
        <fullName evidence="1">Uncharacterized protein</fullName>
    </submittedName>
</protein>
<evidence type="ECO:0000313" key="2">
    <source>
        <dbReference type="Proteomes" id="UP000193411"/>
    </source>
</evidence>
<evidence type="ECO:0000313" key="1">
    <source>
        <dbReference type="EMBL" id="ORZ34491.1"/>
    </source>
</evidence>
<comment type="caution">
    <text evidence="1">The sequence shown here is derived from an EMBL/GenBank/DDBJ whole genome shotgun (WGS) entry which is preliminary data.</text>
</comment>
<reference evidence="1 2" key="1">
    <citation type="submission" date="2016-07" db="EMBL/GenBank/DDBJ databases">
        <title>Pervasive Adenine N6-methylation of Active Genes in Fungi.</title>
        <authorList>
            <consortium name="DOE Joint Genome Institute"/>
            <person name="Mondo S.J."/>
            <person name="Dannebaum R.O."/>
            <person name="Kuo R.C."/>
            <person name="Labutti K."/>
            <person name="Haridas S."/>
            <person name="Kuo A."/>
            <person name="Salamov A."/>
            <person name="Ahrendt S.R."/>
            <person name="Lipzen A."/>
            <person name="Sullivan W."/>
            <person name="Andreopoulos W.B."/>
            <person name="Clum A."/>
            <person name="Lindquist E."/>
            <person name="Daum C."/>
            <person name="Ramamoorthy G.K."/>
            <person name="Gryganskyi A."/>
            <person name="Culley D."/>
            <person name="Magnuson J.K."/>
            <person name="James T.Y."/>
            <person name="O'Malley M.A."/>
            <person name="Stajich J.E."/>
            <person name="Spatafora J.W."/>
            <person name="Visel A."/>
            <person name="Grigoriev I.V."/>
        </authorList>
    </citation>
    <scope>NUCLEOTIDE SEQUENCE [LARGE SCALE GENOMIC DNA]</scope>
    <source>
        <strain evidence="1 2">PL171</strain>
    </source>
</reference>
<gene>
    <name evidence="1" type="ORF">BCR44DRAFT_1436308</name>
</gene>
<dbReference type="Proteomes" id="UP000193411">
    <property type="component" value="Unassembled WGS sequence"/>
</dbReference>